<dbReference type="InterPro" id="IPR015424">
    <property type="entry name" value="PyrdxlP-dep_Trfase"/>
</dbReference>
<evidence type="ECO:0000313" key="8">
    <source>
        <dbReference type="EMBL" id="WXB14089.1"/>
    </source>
</evidence>
<name>A0ABZ2LT57_9BACT</name>
<evidence type="ECO:0000256" key="2">
    <source>
        <dbReference type="ARBA" id="ARBA00007441"/>
    </source>
</evidence>
<dbReference type="SUPFAM" id="SSF53383">
    <property type="entry name" value="PLP-dependent transferases"/>
    <property type="match status" value="1"/>
</dbReference>
<dbReference type="InterPro" id="IPR004839">
    <property type="entry name" value="Aminotransferase_I/II_large"/>
</dbReference>
<accession>A0ABZ2LT57</accession>
<keyword evidence="4" id="KW-0808">Transferase</keyword>
<gene>
    <name evidence="8" type="ORF">LZC94_40450</name>
</gene>
<evidence type="ECO:0000256" key="1">
    <source>
        <dbReference type="ARBA" id="ARBA00001933"/>
    </source>
</evidence>
<evidence type="ECO:0000256" key="3">
    <source>
        <dbReference type="ARBA" id="ARBA00022576"/>
    </source>
</evidence>
<proteinExistence type="inferred from homology"/>
<dbReference type="Proteomes" id="UP001370348">
    <property type="component" value="Chromosome"/>
</dbReference>
<feature type="compositionally biased region" description="Low complexity" evidence="6">
    <location>
        <begin position="31"/>
        <end position="45"/>
    </location>
</feature>
<dbReference type="EMBL" id="CP089984">
    <property type="protein sequence ID" value="WXB14089.1"/>
    <property type="molecule type" value="Genomic_DNA"/>
</dbReference>
<dbReference type="RefSeq" id="WP_394823707.1">
    <property type="nucleotide sequence ID" value="NZ_CP089984.1"/>
</dbReference>
<dbReference type="GO" id="GO:0008483">
    <property type="term" value="F:transaminase activity"/>
    <property type="evidence" value="ECO:0007669"/>
    <property type="project" value="UniProtKB-KW"/>
</dbReference>
<feature type="domain" description="Aminotransferase class I/classII large" evidence="7">
    <location>
        <begin position="89"/>
        <end position="465"/>
    </location>
</feature>
<evidence type="ECO:0000313" key="9">
    <source>
        <dbReference type="Proteomes" id="UP001370348"/>
    </source>
</evidence>
<dbReference type="PANTHER" id="PTHR46383:SF1">
    <property type="entry name" value="ASPARTATE AMINOTRANSFERASE"/>
    <property type="match status" value="1"/>
</dbReference>
<dbReference type="CDD" id="cd00609">
    <property type="entry name" value="AAT_like"/>
    <property type="match status" value="1"/>
</dbReference>
<evidence type="ECO:0000256" key="5">
    <source>
        <dbReference type="ARBA" id="ARBA00022898"/>
    </source>
</evidence>
<dbReference type="Pfam" id="PF00155">
    <property type="entry name" value="Aminotran_1_2"/>
    <property type="match status" value="1"/>
</dbReference>
<dbReference type="InterPro" id="IPR050596">
    <property type="entry name" value="AspAT/PAT-like"/>
</dbReference>
<comment type="cofactor">
    <cofactor evidence="1">
        <name>pyridoxal 5'-phosphate</name>
        <dbReference type="ChEBI" id="CHEBI:597326"/>
    </cofactor>
</comment>
<dbReference type="Gene3D" id="3.40.640.10">
    <property type="entry name" value="Type I PLP-dependent aspartate aminotransferase-like (Major domain)"/>
    <property type="match status" value="1"/>
</dbReference>
<feature type="region of interest" description="Disordered" evidence="6">
    <location>
        <begin position="17"/>
        <end position="45"/>
    </location>
</feature>
<evidence type="ECO:0000256" key="6">
    <source>
        <dbReference type="SAM" id="MobiDB-lite"/>
    </source>
</evidence>
<dbReference type="InterPro" id="IPR015421">
    <property type="entry name" value="PyrdxlP-dep_Trfase_major"/>
</dbReference>
<protein>
    <submittedName>
        <fullName evidence="8">Pyridoxal phosphate-dependent aminotransferase</fullName>
    </submittedName>
</protein>
<sequence length="472" mass="51075">MSTCTIERGPAICYKQSMGDSQQVDNPRIAPSPGAASAPAASAPAASAPAASAPAAASAPGAFRTVPRTGVIYVTTEASKRGFSSANPEWCNLGQGQPETGDLPGAPPRVQSVAIDVDDQEYAPIAGIPELREAIAALYNQLYRRGLPSQYTAENVCVSGGGRAALTRAAASLGSINLGHFLPDYTAYEELLDIFKAFTSIPILLEGDRGYAFSADELRREILGRGLSAILLSNPCNPTGKHVEGEELSRWVAVARELDCTLMLDEFYSHYVYRTRRGALPVESAARYVVDVDRDPVLLFDGLTKNWRYPGWRVTWAIGPKRVIEALSSAGSFLDGGGSKPLQRAAIPLLAEDHVIKETTAIQTAFRDKRDRLHSRLQRIGVRFDRAPDGTFYLWGDVSTLPPPLNDGMGLFRAALEKKVIVVPGEFFDVNPGKRRGGRPSRFRHYVRFSFGPSAQVLETALDRLTALVEGA</sequence>
<keyword evidence="3 8" id="KW-0032">Aminotransferase</keyword>
<comment type="similarity">
    <text evidence="2">Belongs to the class-I pyridoxal-phosphate-dependent aminotransferase family.</text>
</comment>
<dbReference type="PANTHER" id="PTHR46383">
    <property type="entry name" value="ASPARTATE AMINOTRANSFERASE"/>
    <property type="match status" value="1"/>
</dbReference>
<reference evidence="8 9" key="1">
    <citation type="submission" date="2021-12" db="EMBL/GenBank/DDBJ databases">
        <title>Discovery of the Pendulisporaceae a myxobacterial family with distinct sporulation behavior and unique specialized metabolism.</title>
        <authorList>
            <person name="Garcia R."/>
            <person name="Popoff A."/>
            <person name="Bader C.D."/>
            <person name="Loehr J."/>
            <person name="Walesch S."/>
            <person name="Walt C."/>
            <person name="Boldt J."/>
            <person name="Bunk B."/>
            <person name="Haeckl F.J.F.P.J."/>
            <person name="Gunesch A.P."/>
            <person name="Birkelbach J."/>
            <person name="Nuebel U."/>
            <person name="Pietschmann T."/>
            <person name="Bach T."/>
            <person name="Mueller R."/>
        </authorList>
    </citation>
    <scope>NUCLEOTIDE SEQUENCE [LARGE SCALE GENOMIC DNA]</scope>
    <source>
        <strain evidence="8 9">MSr11954</strain>
    </source>
</reference>
<evidence type="ECO:0000259" key="7">
    <source>
        <dbReference type="Pfam" id="PF00155"/>
    </source>
</evidence>
<evidence type="ECO:0000256" key="4">
    <source>
        <dbReference type="ARBA" id="ARBA00022679"/>
    </source>
</evidence>
<organism evidence="8 9">
    <name type="scientific">Pendulispora albinea</name>
    <dbReference type="NCBI Taxonomy" id="2741071"/>
    <lineage>
        <taxon>Bacteria</taxon>
        <taxon>Pseudomonadati</taxon>
        <taxon>Myxococcota</taxon>
        <taxon>Myxococcia</taxon>
        <taxon>Myxococcales</taxon>
        <taxon>Sorangiineae</taxon>
        <taxon>Pendulisporaceae</taxon>
        <taxon>Pendulispora</taxon>
    </lineage>
</organism>
<keyword evidence="5" id="KW-0663">Pyridoxal phosphate</keyword>
<keyword evidence="9" id="KW-1185">Reference proteome</keyword>